<dbReference type="GO" id="GO:0003824">
    <property type="term" value="F:catalytic activity"/>
    <property type="evidence" value="ECO:0007669"/>
    <property type="project" value="InterPro"/>
</dbReference>
<evidence type="ECO:0000313" key="3">
    <source>
        <dbReference type="Proteomes" id="UP000271889"/>
    </source>
</evidence>
<dbReference type="Proteomes" id="UP000271889">
    <property type="component" value="Unassembled WGS sequence"/>
</dbReference>
<sequence length="471" mass="54171">MRIIVGTIQRLLNNEEVKLDLGLRLHSWQLTQFEKQKEENMTFWQAKLQNFVYNQLPTSRPRQIVATDATAELFEFQAPRLWDTINLWVRSYNCTPFVALLMLFSRVFQSLSYDPLTPFPIGFPVNLRPQELYNSVGYGISTVMVAQDTRGKLSEGIKNAMVQVAEAMAHAFLPYDEILELSTSGKLFAVMLMLDNYSVYESEIFTVEPEEAEVTKFEISVYAAQDDDKIRIEYNKSLFDKDFIHKCARIISVLLENWSREFSTTVCTAFTHKSCIYDANDVRKMLEPLKLSDANITTSADNQLQLTCSSDTVSAEEIEKTLKHLPLPLRPKKIIVEPTRSFCYPLSKQQLQMYYLSLQDPVAYVLPFCKKFPKRTSPKNLHGALLNAVQRHEMLRTIFFEIEGEPNQMVTSMTECYISLSIELSENIGESIAQIVNLPMQLQDRPLLEAVMYKTEDSFVAVLRLQHIISD</sequence>
<gene>
    <name evidence="2" type="ORF">CGOC_LOCUS3424</name>
</gene>
<proteinExistence type="predicted"/>
<dbReference type="GO" id="GO:0031177">
    <property type="term" value="F:phosphopantetheine binding"/>
    <property type="evidence" value="ECO:0007669"/>
    <property type="project" value="TreeGrafter"/>
</dbReference>
<evidence type="ECO:0000259" key="1">
    <source>
        <dbReference type="Pfam" id="PF00668"/>
    </source>
</evidence>
<dbReference type="SUPFAM" id="SSF52777">
    <property type="entry name" value="CoA-dependent acyltransferases"/>
    <property type="match status" value="2"/>
</dbReference>
<dbReference type="InterPro" id="IPR023213">
    <property type="entry name" value="CAT-like_dom_sf"/>
</dbReference>
<dbReference type="OrthoDB" id="5865901at2759"/>
<dbReference type="Gene3D" id="3.30.559.10">
    <property type="entry name" value="Chloramphenicol acetyltransferase-like domain"/>
    <property type="match status" value="1"/>
</dbReference>
<dbReference type="GO" id="GO:0043041">
    <property type="term" value="P:amino acid activation for nonribosomal peptide biosynthetic process"/>
    <property type="evidence" value="ECO:0007669"/>
    <property type="project" value="TreeGrafter"/>
</dbReference>
<dbReference type="Pfam" id="PF00668">
    <property type="entry name" value="Condensation"/>
    <property type="match status" value="2"/>
</dbReference>
<evidence type="ECO:0000313" key="2">
    <source>
        <dbReference type="EMBL" id="VDK55783.1"/>
    </source>
</evidence>
<organism evidence="2 3">
    <name type="scientific">Cylicostephanus goldi</name>
    <name type="common">Nematode worm</name>
    <dbReference type="NCBI Taxonomy" id="71465"/>
    <lineage>
        <taxon>Eukaryota</taxon>
        <taxon>Metazoa</taxon>
        <taxon>Ecdysozoa</taxon>
        <taxon>Nematoda</taxon>
        <taxon>Chromadorea</taxon>
        <taxon>Rhabditida</taxon>
        <taxon>Rhabditina</taxon>
        <taxon>Rhabditomorpha</taxon>
        <taxon>Strongyloidea</taxon>
        <taxon>Strongylidae</taxon>
        <taxon>Cylicostephanus</taxon>
    </lineage>
</organism>
<feature type="domain" description="Condensation" evidence="1">
    <location>
        <begin position="32"/>
        <end position="262"/>
    </location>
</feature>
<keyword evidence="3" id="KW-1185">Reference proteome</keyword>
<dbReference type="PANTHER" id="PTHR45527">
    <property type="entry name" value="NONRIBOSOMAL PEPTIDE SYNTHETASE"/>
    <property type="match status" value="1"/>
</dbReference>
<dbReference type="InterPro" id="IPR001242">
    <property type="entry name" value="Condensation_dom"/>
</dbReference>
<dbReference type="PANTHER" id="PTHR45527:SF1">
    <property type="entry name" value="FATTY ACID SYNTHASE"/>
    <property type="match status" value="1"/>
</dbReference>
<accession>A0A3P6RIE1</accession>
<feature type="non-terminal residue" evidence="2">
    <location>
        <position position="471"/>
    </location>
</feature>
<feature type="domain" description="Condensation" evidence="1">
    <location>
        <begin position="344"/>
        <end position="471"/>
    </location>
</feature>
<dbReference type="EMBL" id="UYRV01008630">
    <property type="protein sequence ID" value="VDK55783.1"/>
    <property type="molecule type" value="Genomic_DNA"/>
</dbReference>
<reference evidence="2 3" key="1">
    <citation type="submission" date="2018-11" db="EMBL/GenBank/DDBJ databases">
        <authorList>
            <consortium name="Pathogen Informatics"/>
        </authorList>
    </citation>
    <scope>NUCLEOTIDE SEQUENCE [LARGE SCALE GENOMIC DNA]</scope>
</reference>
<dbReference type="AlphaFoldDB" id="A0A3P6RIE1"/>
<dbReference type="GO" id="GO:0044550">
    <property type="term" value="P:secondary metabolite biosynthetic process"/>
    <property type="evidence" value="ECO:0007669"/>
    <property type="project" value="TreeGrafter"/>
</dbReference>
<dbReference type="Gene3D" id="3.30.559.30">
    <property type="entry name" value="Nonribosomal peptide synthetase, condensation domain"/>
    <property type="match status" value="1"/>
</dbReference>
<protein>
    <recommendedName>
        <fullName evidence="1">Condensation domain-containing protein</fullName>
    </recommendedName>
</protein>
<dbReference type="GO" id="GO:0005737">
    <property type="term" value="C:cytoplasm"/>
    <property type="evidence" value="ECO:0007669"/>
    <property type="project" value="TreeGrafter"/>
</dbReference>
<name>A0A3P6RIE1_CYLGO</name>